<sequence length="139" mass="14793">MADPRQYYVPSGSALNSASLNPPPVETRQLQSSLRAGRLQRKQTAAGTGLPKSKGQRHVSWAGDQRSSPAASVAAPKESSLETQTVVTGELPSPSIIDQQHSSPEKDSQMSNGSNAVIRDQLMTAVVRHKSARCVSALM</sequence>
<protein>
    <submittedName>
        <fullName evidence="2">Uncharacterized protein</fullName>
    </submittedName>
</protein>
<organism evidence="2 3">
    <name type="scientific">Epicoccum nigrum</name>
    <name type="common">Soil fungus</name>
    <name type="synonym">Epicoccum purpurascens</name>
    <dbReference type="NCBI Taxonomy" id="105696"/>
    <lineage>
        <taxon>Eukaryota</taxon>
        <taxon>Fungi</taxon>
        <taxon>Dikarya</taxon>
        <taxon>Ascomycota</taxon>
        <taxon>Pezizomycotina</taxon>
        <taxon>Dothideomycetes</taxon>
        <taxon>Pleosporomycetidae</taxon>
        <taxon>Pleosporales</taxon>
        <taxon>Pleosporineae</taxon>
        <taxon>Didymellaceae</taxon>
        <taxon>Epicoccum</taxon>
    </lineage>
</organism>
<feature type="region of interest" description="Disordered" evidence="1">
    <location>
        <begin position="1"/>
        <end position="114"/>
    </location>
</feature>
<dbReference type="AlphaFoldDB" id="A0A1Y2M5X7"/>
<proteinExistence type="predicted"/>
<evidence type="ECO:0000313" key="2">
    <source>
        <dbReference type="EMBL" id="OSS51402.1"/>
    </source>
</evidence>
<keyword evidence="3" id="KW-1185">Reference proteome</keyword>
<dbReference type="Proteomes" id="UP000193240">
    <property type="component" value="Unassembled WGS sequence"/>
</dbReference>
<gene>
    <name evidence="2" type="ORF">B5807_03414</name>
</gene>
<evidence type="ECO:0000256" key="1">
    <source>
        <dbReference type="SAM" id="MobiDB-lite"/>
    </source>
</evidence>
<reference evidence="2 3" key="1">
    <citation type="journal article" date="2017" name="Genome Announc.">
        <title>Genome sequence of the saprophytic ascomycete Epicoccum nigrum ICMP 19927 strain isolated from New Zealand.</title>
        <authorList>
            <person name="Fokin M."/>
            <person name="Fleetwood D."/>
            <person name="Weir B.S."/>
            <person name="Villas-Boas S.G."/>
        </authorList>
    </citation>
    <scope>NUCLEOTIDE SEQUENCE [LARGE SCALE GENOMIC DNA]</scope>
    <source>
        <strain evidence="2 3">ICMP 19927</strain>
    </source>
</reference>
<name>A0A1Y2M5X7_EPING</name>
<dbReference type="EMBL" id="KZ107840">
    <property type="protein sequence ID" value="OSS51402.1"/>
    <property type="molecule type" value="Genomic_DNA"/>
</dbReference>
<dbReference type="InParanoid" id="A0A1Y2M5X7"/>
<evidence type="ECO:0000313" key="3">
    <source>
        <dbReference type="Proteomes" id="UP000193240"/>
    </source>
</evidence>
<accession>A0A1Y2M5X7</accession>